<organism evidence="2 3">
    <name type="scientific">Ilumatobacter coccineus (strain NBRC 103263 / KCTC 29153 / YM16-304)</name>
    <dbReference type="NCBI Taxonomy" id="1313172"/>
    <lineage>
        <taxon>Bacteria</taxon>
        <taxon>Bacillati</taxon>
        <taxon>Actinomycetota</taxon>
        <taxon>Acidimicrobiia</taxon>
        <taxon>Acidimicrobiales</taxon>
        <taxon>Ilumatobacteraceae</taxon>
        <taxon>Ilumatobacter</taxon>
    </lineage>
</organism>
<gene>
    <name evidence="2" type="ORF">YM304_27190</name>
</gene>
<proteinExistence type="predicted"/>
<evidence type="ECO:0000313" key="2">
    <source>
        <dbReference type="EMBL" id="BAN03033.1"/>
    </source>
</evidence>
<reference evidence="2 3" key="1">
    <citation type="journal article" date="2013" name="Int. J. Syst. Evol. Microbiol.">
        <title>Ilumatobacter nonamiense sp. nov. and Ilumatobacter coccineum sp. nov., isolated from seashore sand.</title>
        <authorList>
            <person name="Matsumoto A."/>
            <person name="Kasai H."/>
            <person name="Matsuo Y."/>
            <person name="Shizuri Y."/>
            <person name="Ichikawa N."/>
            <person name="Fujita N."/>
            <person name="Omura S."/>
            <person name="Takahashi Y."/>
        </authorList>
    </citation>
    <scope>NUCLEOTIDE SEQUENCE [LARGE SCALE GENOMIC DNA]</scope>
    <source>
        <strain evidence="3">NBRC 103263 / KCTC 29153 / YM16-304</strain>
    </source>
</reference>
<dbReference type="OrthoDB" id="3402930at2"/>
<name>A0A6C7E9L8_ILUCY</name>
<feature type="chain" id="PRO_5025329066" evidence="1">
    <location>
        <begin position="28"/>
        <end position="811"/>
    </location>
</feature>
<protein>
    <submittedName>
        <fullName evidence="2">Uncharacterized protein</fullName>
    </submittedName>
</protein>
<feature type="signal peptide" evidence="1">
    <location>
        <begin position="1"/>
        <end position="27"/>
    </location>
</feature>
<dbReference type="EMBL" id="AP012057">
    <property type="protein sequence ID" value="BAN03033.1"/>
    <property type="molecule type" value="Genomic_DNA"/>
</dbReference>
<keyword evidence="3" id="KW-1185">Reference proteome</keyword>
<dbReference type="KEGG" id="aym:YM304_27190"/>
<sequence length="811" mass="83334">MATLNRATMVAALVLSSLIGVSIPVDASIQPPPGDAGDVFEPFPGSTASVNVMTAAYNPDRDEYLVLIDETIPIDTRVASIVTGDGTVVVPRFVIDTDGATNAEALDSSTTTNVNAVYNPVSDEYLVTYNKAAPRPGLAPGPNQTAFRILAQRISAEGDLIGAPTPIDSVASPDSRCSARHHDVAVDPSTGDYVVAYAIGLPFGTLDPCEDLNGRHKTTIMKMTSALAVGPRTDLPGSVERSATYVAIERHPSTGDYLVGRYADDGLSGGRFTLLDSSFGVQREHVVDLRTQNPGNQVFTVDVAVDPTSEKWMTVTQGSAATMTMVLDDDGTVDVPADVRFDHPVTRIEALGNGVFVTARGDFLLGQLDLRGNSVSELVFPVSADSFSRATDVIAGASGRFLALGRENVTGVSATAPRAVELTAVSPATLPLPPARIADTRMSATAETVDGEFEGIGSIAAGSELPLLVAGRAGVPADASGAMLNIAAAGAGASGFITAYPCGSDRPTTSNLNFAAGAAASAGAFVALSDDGYTCLYASTSVDLIVDVNGFVPAQASIDSIVPERFLETRTGQADGTVDGEQEGEGRAPTGVIELPVAGRGSVPDDASAVMMNITAVRPSRQVFVTAFPCGEERPVAANLNAAAGSATNNLALARLGDDGMVCLYTSGETDVIVDVSAFVPATSSLVSINPERFVETRPGEQTVDRANEAGVRLPAGATMSFIPVAGRGSVPGGARGVMLNIATIAPSTNGFATVYPCGERPNAASVNYAAGSVTSNAVFVALSDPAGQICIYSSAETHLAVDVVGYTTDG</sequence>
<dbReference type="AlphaFoldDB" id="A0A6C7E9L8"/>
<accession>A0A6C7E9L8</accession>
<evidence type="ECO:0000256" key="1">
    <source>
        <dbReference type="SAM" id="SignalP"/>
    </source>
</evidence>
<dbReference type="RefSeq" id="WP_015442280.1">
    <property type="nucleotide sequence ID" value="NC_020520.1"/>
</dbReference>
<dbReference type="Proteomes" id="UP000011863">
    <property type="component" value="Chromosome"/>
</dbReference>
<keyword evidence="1" id="KW-0732">Signal</keyword>
<evidence type="ECO:0000313" key="3">
    <source>
        <dbReference type="Proteomes" id="UP000011863"/>
    </source>
</evidence>